<evidence type="ECO:0000256" key="2">
    <source>
        <dbReference type="ARBA" id="ARBA00001966"/>
    </source>
</evidence>
<dbReference type="PANTHER" id="PTHR11921:SF29">
    <property type="entry name" value="SUCCINATE DEHYDROGENASE [UBIQUINONE] IRON-SULFUR SUBUNIT, MITOCHONDRIAL"/>
    <property type="match status" value="1"/>
</dbReference>
<keyword evidence="6" id="KW-0001">2Fe-2S</keyword>
<evidence type="ECO:0000256" key="1">
    <source>
        <dbReference type="ARBA" id="ARBA00001927"/>
    </source>
</evidence>
<dbReference type="InterPro" id="IPR025192">
    <property type="entry name" value="Succ_DH/fum_Rdtase_N"/>
</dbReference>
<dbReference type="InterPro" id="IPR001041">
    <property type="entry name" value="2Fe-2S_ferredoxin-type"/>
</dbReference>
<dbReference type="Pfam" id="PF13183">
    <property type="entry name" value="Fer4_8"/>
    <property type="match status" value="1"/>
</dbReference>
<dbReference type="GO" id="GO:0016491">
    <property type="term" value="F:oxidoreductase activity"/>
    <property type="evidence" value="ECO:0007669"/>
    <property type="project" value="UniProtKB-KW"/>
</dbReference>
<dbReference type="InterPro" id="IPR006058">
    <property type="entry name" value="2Fe2S_fd_BS"/>
</dbReference>
<evidence type="ECO:0000256" key="9">
    <source>
        <dbReference type="ARBA" id="ARBA00023004"/>
    </source>
</evidence>
<evidence type="ECO:0000259" key="12">
    <source>
        <dbReference type="PROSITE" id="PS51085"/>
    </source>
</evidence>
<keyword evidence="7" id="KW-0479">Metal-binding</keyword>
<keyword evidence="8" id="KW-0560">Oxidoreductase</keyword>
<dbReference type="Gene3D" id="3.10.20.30">
    <property type="match status" value="1"/>
</dbReference>
<comment type="similarity">
    <text evidence="4">Belongs to the succinate dehydrogenase/fumarate reductase iron-sulfur protein family.</text>
</comment>
<protein>
    <submittedName>
        <fullName evidence="13">Fumarate reductase iron-sulfur subunit / succinate dehydrogenase iron-sulfur protein</fullName>
    </submittedName>
</protein>
<dbReference type="NCBIfam" id="NF009052">
    <property type="entry name" value="PRK12386.1"/>
    <property type="match status" value="1"/>
</dbReference>
<evidence type="ECO:0000256" key="10">
    <source>
        <dbReference type="ARBA" id="ARBA00023014"/>
    </source>
</evidence>
<dbReference type="GO" id="GO:0022904">
    <property type="term" value="P:respiratory electron transport chain"/>
    <property type="evidence" value="ECO:0007669"/>
    <property type="project" value="TreeGrafter"/>
</dbReference>
<comment type="cofactor">
    <cofactor evidence="1">
        <name>[3Fe-4S] cluster</name>
        <dbReference type="ChEBI" id="CHEBI:21137"/>
    </cofactor>
</comment>
<dbReference type="GO" id="GO:0051539">
    <property type="term" value="F:4 iron, 4 sulfur cluster binding"/>
    <property type="evidence" value="ECO:0007669"/>
    <property type="project" value="UniProtKB-KW"/>
</dbReference>
<sequence>MSEDVTFKIFRGEPDEDGEPFGEMVDYTVEMDEGMVVLDVIHRIQAEHAPDLSCRWNCKAGKCGSCSAEVNGKPRLMCMTRMEEVMKETPDGEPVLVKPMQAFPLTKDLVTDTSWAYEMNKKMVPVNGPDELDWKFNQKEANRIQEFRGCIECMLCVNTCHVLREHEKFDEFAGPRFFVRLAGLEMHPLDIENRIPEIKDDFGIGYCNITRCCTEVCPAGINITDNAIIPLKERVVTEYYDPIAIIGKKLGLR</sequence>
<comment type="pathway">
    <text evidence="3">Carbohydrate metabolism; tricarboxylic acid cycle.</text>
</comment>
<evidence type="ECO:0000256" key="11">
    <source>
        <dbReference type="ARBA" id="ARBA00034078"/>
    </source>
</evidence>
<dbReference type="NCBIfam" id="TIGR00384">
    <property type="entry name" value="dhsB"/>
    <property type="match status" value="1"/>
</dbReference>
<dbReference type="InterPro" id="IPR036010">
    <property type="entry name" value="2Fe-2S_ferredoxin-like_sf"/>
</dbReference>
<dbReference type="EMBL" id="KP211915">
    <property type="protein sequence ID" value="AKQ06077.1"/>
    <property type="molecule type" value="Genomic_DNA"/>
</dbReference>
<dbReference type="GO" id="GO:0051537">
    <property type="term" value="F:2 iron, 2 sulfur cluster binding"/>
    <property type="evidence" value="ECO:0007669"/>
    <property type="project" value="UniProtKB-KW"/>
</dbReference>
<accession>A0A0R7K3Z8</accession>
<evidence type="ECO:0000256" key="5">
    <source>
        <dbReference type="ARBA" id="ARBA00022485"/>
    </source>
</evidence>
<dbReference type="CDD" id="cd00207">
    <property type="entry name" value="fer2"/>
    <property type="match status" value="1"/>
</dbReference>
<dbReference type="Pfam" id="PF13085">
    <property type="entry name" value="Fer2_3"/>
    <property type="match status" value="1"/>
</dbReference>
<dbReference type="SUPFAM" id="SSF46548">
    <property type="entry name" value="alpha-helical ferredoxin"/>
    <property type="match status" value="1"/>
</dbReference>
<evidence type="ECO:0000256" key="7">
    <source>
        <dbReference type="ARBA" id="ARBA00022723"/>
    </source>
</evidence>
<evidence type="ECO:0000313" key="13">
    <source>
        <dbReference type="EMBL" id="AKQ06077.1"/>
    </source>
</evidence>
<dbReference type="PROSITE" id="PS00197">
    <property type="entry name" value="2FE2S_FER_1"/>
    <property type="match status" value="1"/>
</dbReference>
<feature type="domain" description="2Fe-2S ferredoxin-type" evidence="12">
    <location>
        <begin position="3"/>
        <end position="101"/>
    </location>
</feature>
<reference evidence="13" key="2">
    <citation type="journal article" date="2015" name="ISME J.">
        <title>A new class of marine Euryarchaeota group II from the Mediterranean deep chlorophyll maximum.</title>
        <authorList>
            <person name="Martin-Cuadrado A.B."/>
            <person name="Garcia-Heredia I."/>
            <person name="Molto A.G."/>
            <person name="Lopez-Ubeda R."/>
            <person name="Kimes N."/>
            <person name="Lopez-Garcia P."/>
            <person name="Moreira D."/>
            <person name="Rodriguez-Valera F."/>
        </authorList>
    </citation>
    <scope>NUCLEOTIDE SEQUENCE</scope>
</reference>
<dbReference type="GO" id="GO:0005886">
    <property type="term" value="C:plasma membrane"/>
    <property type="evidence" value="ECO:0007669"/>
    <property type="project" value="TreeGrafter"/>
</dbReference>
<dbReference type="PANTHER" id="PTHR11921">
    <property type="entry name" value="SUCCINATE DEHYDROGENASE IRON-SULFUR PROTEIN"/>
    <property type="match status" value="1"/>
</dbReference>
<evidence type="ECO:0000256" key="8">
    <source>
        <dbReference type="ARBA" id="ARBA00023002"/>
    </source>
</evidence>
<dbReference type="GO" id="GO:0009055">
    <property type="term" value="F:electron transfer activity"/>
    <property type="evidence" value="ECO:0007669"/>
    <property type="project" value="InterPro"/>
</dbReference>
<evidence type="ECO:0000256" key="6">
    <source>
        <dbReference type="ARBA" id="ARBA00022714"/>
    </source>
</evidence>
<comment type="cofactor">
    <cofactor evidence="11">
        <name>[2Fe-2S] cluster</name>
        <dbReference type="ChEBI" id="CHEBI:190135"/>
    </cofactor>
</comment>
<reference evidence="13" key="1">
    <citation type="submission" date="2014-11" db="EMBL/GenBank/DDBJ databases">
        <authorList>
            <person name="Tripathy S."/>
        </authorList>
    </citation>
    <scope>NUCLEOTIDE SEQUENCE</scope>
</reference>
<dbReference type="Gene3D" id="1.10.1060.10">
    <property type="entry name" value="Alpha-helical ferredoxin"/>
    <property type="match status" value="1"/>
</dbReference>
<evidence type="ECO:0000256" key="4">
    <source>
        <dbReference type="ARBA" id="ARBA00009433"/>
    </source>
</evidence>
<dbReference type="AlphaFoldDB" id="A0A0R7K3Z8"/>
<keyword evidence="10" id="KW-0411">Iron-sulfur</keyword>
<dbReference type="InterPro" id="IPR009051">
    <property type="entry name" value="Helical_ferredxn"/>
</dbReference>
<dbReference type="InterPro" id="IPR004489">
    <property type="entry name" value="Succ_DH/fum_Rdtase_Fe-S"/>
</dbReference>
<proteinExistence type="inferred from homology"/>
<evidence type="ECO:0000256" key="3">
    <source>
        <dbReference type="ARBA" id="ARBA00005163"/>
    </source>
</evidence>
<keyword evidence="9" id="KW-0408">Iron</keyword>
<dbReference type="SUPFAM" id="SSF54292">
    <property type="entry name" value="2Fe-2S ferredoxin-like"/>
    <property type="match status" value="1"/>
</dbReference>
<keyword evidence="5" id="KW-0004">4Fe-4S</keyword>
<comment type="cofactor">
    <cofactor evidence="2">
        <name>[4Fe-4S] cluster</name>
        <dbReference type="ChEBI" id="CHEBI:49883"/>
    </cofactor>
</comment>
<dbReference type="PROSITE" id="PS51085">
    <property type="entry name" value="2FE2S_FER_2"/>
    <property type="match status" value="1"/>
</dbReference>
<dbReference type="GO" id="GO:0006099">
    <property type="term" value="P:tricarboxylic acid cycle"/>
    <property type="evidence" value="ECO:0007669"/>
    <property type="project" value="InterPro"/>
</dbReference>
<organism evidence="13">
    <name type="scientific">uncultured Poseidoniia archaeon</name>
    <dbReference type="NCBI Taxonomy" id="1697135"/>
    <lineage>
        <taxon>Archaea</taxon>
        <taxon>Methanobacteriati</taxon>
        <taxon>Thermoplasmatota</taxon>
        <taxon>Candidatus Poseidoniia</taxon>
        <taxon>environmental samples</taxon>
    </lineage>
</organism>
<name>A0A0R7K3Z8_9ARCH</name>
<dbReference type="InterPro" id="IPR012675">
    <property type="entry name" value="Beta-grasp_dom_sf"/>
</dbReference>
<dbReference type="GO" id="GO:0046872">
    <property type="term" value="F:metal ion binding"/>
    <property type="evidence" value="ECO:0007669"/>
    <property type="project" value="UniProtKB-KW"/>
</dbReference>
<dbReference type="InterPro" id="IPR017896">
    <property type="entry name" value="4Fe4S_Fe-S-bd"/>
</dbReference>
<dbReference type="InterPro" id="IPR050573">
    <property type="entry name" value="SDH/FRD_Iron-Sulfur"/>
</dbReference>